<reference evidence="3 4" key="1">
    <citation type="submission" date="2020-04" db="EMBL/GenBank/DDBJ databases">
        <title>Azohydromonas sp. isolated from soil.</title>
        <authorList>
            <person name="Dahal R.H."/>
        </authorList>
    </citation>
    <scope>NUCLEOTIDE SEQUENCE [LARGE SCALE GENOMIC DNA]</scope>
    <source>
        <strain evidence="3 4">G-1-1-14</strain>
    </source>
</reference>
<proteinExistence type="predicted"/>
<accession>A0A848FHI4</accession>
<dbReference type="InterPro" id="IPR033469">
    <property type="entry name" value="CYTH-like_dom_sf"/>
</dbReference>
<evidence type="ECO:0000259" key="2">
    <source>
        <dbReference type="PROSITE" id="PS51708"/>
    </source>
</evidence>
<dbReference type="SMART" id="SM01118">
    <property type="entry name" value="CYTH"/>
    <property type="match status" value="1"/>
</dbReference>
<dbReference type="PANTHER" id="PTHR39569">
    <property type="entry name" value="INORGANIC TRIPHOSPHATASE"/>
    <property type="match status" value="1"/>
</dbReference>
<dbReference type="PROSITE" id="PS51707">
    <property type="entry name" value="CYTH"/>
    <property type="match status" value="1"/>
</dbReference>
<dbReference type="GO" id="GO:0046872">
    <property type="term" value="F:metal ion binding"/>
    <property type="evidence" value="ECO:0007669"/>
    <property type="project" value="TreeGrafter"/>
</dbReference>
<dbReference type="Proteomes" id="UP000574067">
    <property type="component" value="Unassembled WGS sequence"/>
</dbReference>
<evidence type="ECO:0000259" key="1">
    <source>
        <dbReference type="PROSITE" id="PS51707"/>
    </source>
</evidence>
<dbReference type="GO" id="GO:0050355">
    <property type="term" value="F:inorganic triphosphate phosphatase activity"/>
    <property type="evidence" value="ECO:0007669"/>
    <property type="project" value="InterPro"/>
</dbReference>
<dbReference type="PROSITE" id="PS51708">
    <property type="entry name" value="CHAD"/>
    <property type="match status" value="1"/>
</dbReference>
<feature type="domain" description="CYTH" evidence="1">
    <location>
        <begin position="3"/>
        <end position="209"/>
    </location>
</feature>
<keyword evidence="4" id="KW-1185">Reference proteome</keyword>
<dbReference type="Pfam" id="PF05235">
    <property type="entry name" value="CHAD"/>
    <property type="match status" value="1"/>
</dbReference>
<dbReference type="SMART" id="SM00880">
    <property type="entry name" value="CHAD"/>
    <property type="match status" value="1"/>
</dbReference>
<evidence type="ECO:0000313" key="3">
    <source>
        <dbReference type="EMBL" id="NML17749.1"/>
    </source>
</evidence>
<gene>
    <name evidence="3" type="ORF">HHL10_22520</name>
</gene>
<dbReference type="EMBL" id="JABBFW010000022">
    <property type="protein sequence ID" value="NML17749.1"/>
    <property type="molecule type" value="Genomic_DNA"/>
</dbReference>
<dbReference type="PANTHER" id="PTHR39569:SF1">
    <property type="entry name" value="INORGANIC TRIPHOSPHATASE"/>
    <property type="match status" value="1"/>
</dbReference>
<dbReference type="InterPro" id="IPR023577">
    <property type="entry name" value="CYTH_domain"/>
</dbReference>
<dbReference type="InterPro" id="IPR038186">
    <property type="entry name" value="CHAD_dom_sf"/>
</dbReference>
<feature type="domain" description="CHAD" evidence="2">
    <location>
        <begin position="225"/>
        <end position="503"/>
    </location>
</feature>
<dbReference type="InterPro" id="IPR039013">
    <property type="entry name" value="YgiF"/>
</dbReference>
<organism evidence="3 4">
    <name type="scientific">Azohydromonas caseinilytica</name>
    <dbReference type="NCBI Taxonomy" id="2728836"/>
    <lineage>
        <taxon>Bacteria</taxon>
        <taxon>Pseudomonadati</taxon>
        <taxon>Pseudomonadota</taxon>
        <taxon>Betaproteobacteria</taxon>
        <taxon>Burkholderiales</taxon>
        <taxon>Sphaerotilaceae</taxon>
        <taxon>Azohydromonas</taxon>
    </lineage>
</organism>
<protein>
    <submittedName>
        <fullName evidence="3">CYTH and CHAD domain-containing protein</fullName>
    </submittedName>
</protein>
<name>A0A848FHI4_9BURK</name>
<dbReference type="InterPro" id="IPR007899">
    <property type="entry name" value="CHAD_dom"/>
</dbReference>
<dbReference type="Gene3D" id="2.40.320.10">
    <property type="entry name" value="Hypothetical Protein Pfu-838710-001"/>
    <property type="match status" value="1"/>
</dbReference>
<evidence type="ECO:0000313" key="4">
    <source>
        <dbReference type="Proteomes" id="UP000574067"/>
    </source>
</evidence>
<dbReference type="AlphaFoldDB" id="A0A848FHI4"/>
<dbReference type="Gene3D" id="1.40.20.10">
    <property type="entry name" value="CHAD domain"/>
    <property type="match status" value="1"/>
</dbReference>
<dbReference type="CDD" id="cd07756">
    <property type="entry name" value="CYTH-like_Pase_CHAD"/>
    <property type="match status" value="1"/>
</dbReference>
<dbReference type="Pfam" id="PF01928">
    <property type="entry name" value="CYTH"/>
    <property type="match status" value="1"/>
</dbReference>
<dbReference type="SUPFAM" id="SSF55154">
    <property type="entry name" value="CYTH-like phosphatases"/>
    <property type="match status" value="1"/>
</dbReference>
<sequence>MSVHEVELKLQVPGEARAALEAALDVAHWQRTALEAHYFDTAGGQLAAHGFSWRLRKENGRWKQTLKGDGGHLLQRLEDELEVEAEAGRAVPRPDVTRHRDSPAGRALAAALGGSLDDLSTLVVEQFHTRIERRTRLMNHGDAQVEVAFDAGSVHAKGQTAPVCELELELKAGAPEGLFALARPWVAAHGLWLSTISKSQRGALLAAGHTHGPVVKAGVPALDWSMSPPALLRAIVASCLAQILPNASEIAAGSVDADHVHQARVGLRRLRTALRELGELAPVLDPERQEVLATAFSRLGEVRDQEAVSRTVLSRLAEAGAPEELQWPRPEGEVHQPGPAVRDAAFQAVLLELLEFSLSEPPPQPGCKRDGACRKGLRRRLARLHKQVVHDGERFTELSVEHQHRVRKRLKRLRYLSEFLSSLYGTHAVERYVEALRPAQDALGLHNDDAVGLEAFNRAKDTQPQAWFAVGWLSAQQRETARECRRALRKVADAPRFWKKKGKH</sequence>
<comment type="caution">
    <text evidence="3">The sequence shown here is derived from an EMBL/GenBank/DDBJ whole genome shotgun (WGS) entry which is preliminary data.</text>
</comment>